<organism evidence="2 3">
    <name type="scientific">Perkinsus olseni</name>
    <name type="common">Perkinsus atlanticus</name>
    <dbReference type="NCBI Taxonomy" id="32597"/>
    <lineage>
        <taxon>Eukaryota</taxon>
        <taxon>Sar</taxon>
        <taxon>Alveolata</taxon>
        <taxon>Perkinsozoa</taxon>
        <taxon>Perkinsea</taxon>
        <taxon>Perkinsida</taxon>
        <taxon>Perkinsidae</taxon>
        <taxon>Perkinsus</taxon>
    </lineage>
</organism>
<proteinExistence type="predicted"/>
<sequence>SINYVLSLIRYEAKQNGLGPRLTYLFLSRCLSQLVRVKLQAFLEHNIPSVHYMTDYTVMLSSSLLYLQKTYASSNTHSEVMLFLNKVTMEPNDTDIYAYLDKLESAVAMCQSVGLFLQPSQVNIHYRQGLNSTLRAIADQHYPAIDDVQLLTQSLRSHVRRNPDLFKQATTNSKPTTTTTTTKS</sequence>
<evidence type="ECO:0000256" key="1">
    <source>
        <dbReference type="SAM" id="MobiDB-lite"/>
    </source>
</evidence>
<dbReference type="Proteomes" id="UP000572268">
    <property type="component" value="Unassembled WGS sequence"/>
</dbReference>
<comment type="caution">
    <text evidence="2">The sequence shown here is derived from an EMBL/GenBank/DDBJ whole genome shotgun (WGS) entry which is preliminary data.</text>
</comment>
<name>A0A7J6KIJ2_PEROL</name>
<feature type="compositionally biased region" description="Low complexity" evidence="1">
    <location>
        <begin position="170"/>
        <end position="184"/>
    </location>
</feature>
<gene>
    <name evidence="2" type="ORF">FOL46_004653</name>
</gene>
<accession>A0A7J6KIJ2</accession>
<reference evidence="2 3" key="1">
    <citation type="submission" date="2020-04" db="EMBL/GenBank/DDBJ databases">
        <title>Perkinsus olseni comparative genomics.</title>
        <authorList>
            <person name="Bogema D.R."/>
        </authorList>
    </citation>
    <scope>NUCLEOTIDE SEQUENCE [LARGE SCALE GENOMIC DNA]</scope>
    <source>
        <strain evidence="2">ATCC PRA-31</strain>
    </source>
</reference>
<dbReference type="EMBL" id="JABANN010002829">
    <property type="protein sequence ID" value="KAF4647125.1"/>
    <property type="molecule type" value="Genomic_DNA"/>
</dbReference>
<feature type="non-terminal residue" evidence="2">
    <location>
        <position position="184"/>
    </location>
</feature>
<evidence type="ECO:0000313" key="2">
    <source>
        <dbReference type="EMBL" id="KAF4647125.1"/>
    </source>
</evidence>
<feature type="non-terminal residue" evidence="2">
    <location>
        <position position="1"/>
    </location>
</feature>
<protein>
    <submittedName>
        <fullName evidence="2">Uncharacterized protein</fullName>
    </submittedName>
</protein>
<dbReference type="AlphaFoldDB" id="A0A7J6KIJ2"/>
<feature type="region of interest" description="Disordered" evidence="1">
    <location>
        <begin position="161"/>
        <end position="184"/>
    </location>
</feature>
<evidence type="ECO:0000313" key="3">
    <source>
        <dbReference type="Proteomes" id="UP000572268"/>
    </source>
</evidence>